<dbReference type="Proteomes" id="UP000522864">
    <property type="component" value="Unassembled WGS sequence"/>
</dbReference>
<dbReference type="InterPro" id="IPR032710">
    <property type="entry name" value="NTF2-like_dom_sf"/>
</dbReference>
<dbReference type="EMBL" id="JACAQA010000010">
    <property type="protein sequence ID" value="NWB86256.1"/>
    <property type="molecule type" value="Genomic_DNA"/>
</dbReference>
<dbReference type="InterPro" id="IPR016918">
    <property type="entry name" value="UCP029394"/>
</dbReference>
<evidence type="ECO:0000313" key="2">
    <source>
        <dbReference type="EMBL" id="NWB86256.1"/>
    </source>
</evidence>
<protein>
    <submittedName>
        <fullName evidence="2">DUF4440 domain-containing protein</fullName>
    </submittedName>
</protein>
<evidence type="ECO:0000313" key="3">
    <source>
        <dbReference type="Proteomes" id="UP000522864"/>
    </source>
</evidence>
<gene>
    <name evidence="2" type="ORF">HX830_15370</name>
</gene>
<dbReference type="AlphaFoldDB" id="A0A7Y7WS04"/>
<dbReference type="PIRSF" id="PIRSF029394">
    <property type="entry name" value="UCP029394"/>
    <property type="match status" value="1"/>
</dbReference>
<dbReference type="Pfam" id="PF14534">
    <property type="entry name" value="DUF4440"/>
    <property type="match status" value="1"/>
</dbReference>
<sequence>MSDKALYLNEVIEAHKVIEQWFAGALENDALAPLLARFSEAFSMVTPTGRQLDKSGLGELFAGAGGRRPGCAITLGELEVFALHEAGAIVRYREWQADDTGTRTDRLSTAVFEKQSDGPVLWRHLHETFTQA</sequence>
<proteinExistence type="predicted"/>
<organism evidence="2 3">
    <name type="scientific">Pseudomonas gingeri</name>
    <dbReference type="NCBI Taxonomy" id="117681"/>
    <lineage>
        <taxon>Bacteria</taxon>
        <taxon>Pseudomonadati</taxon>
        <taxon>Pseudomonadota</taxon>
        <taxon>Gammaproteobacteria</taxon>
        <taxon>Pseudomonadales</taxon>
        <taxon>Pseudomonadaceae</taxon>
        <taxon>Pseudomonas</taxon>
    </lineage>
</organism>
<evidence type="ECO:0000259" key="1">
    <source>
        <dbReference type="Pfam" id="PF14534"/>
    </source>
</evidence>
<reference evidence="2 3" key="1">
    <citation type="submission" date="2020-04" db="EMBL/GenBank/DDBJ databases">
        <title>Molecular characterization of pseudomonads from Agaricus bisporus reveal novel blotch 2 pathogens in Western Europe.</title>
        <authorList>
            <person name="Taparia T."/>
            <person name="Krijger M."/>
            <person name="Haynes E."/>
            <person name="Elpinstone J.G."/>
            <person name="Noble R."/>
            <person name="Van Der Wolf J."/>
        </authorList>
    </citation>
    <scope>NUCLEOTIDE SEQUENCE [LARGE SCALE GENOMIC DNA]</scope>
    <source>
        <strain evidence="2 3">G9001</strain>
    </source>
</reference>
<dbReference type="InterPro" id="IPR027843">
    <property type="entry name" value="DUF4440"/>
</dbReference>
<dbReference type="SUPFAM" id="SSF54427">
    <property type="entry name" value="NTF2-like"/>
    <property type="match status" value="1"/>
</dbReference>
<name>A0A7Y7WS04_9PSED</name>
<dbReference type="Gene3D" id="3.10.450.50">
    <property type="match status" value="1"/>
</dbReference>
<accession>A0A7Y7WS04</accession>
<feature type="domain" description="DUF4440" evidence="1">
    <location>
        <begin position="16"/>
        <end position="117"/>
    </location>
</feature>
<comment type="caution">
    <text evidence="2">The sequence shown here is derived from an EMBL/GenBank/DDBJ whole genome shotgun (WGS) entry which is preliminary data.</text>
</comment>
<dbReference type="RefSeq" id="WP_152740002.1">
    <property type="nucleotide sequence ID" value="NZ_JACAQA010000010.1"/>
</dbReference>